<dbReference type="InterPro" id="IPR012338">
    <property type="entry name" value="Beta-lactam/transpept-like"/>
</dbReference>
<dbReference type="GO" id="GO:0009002">
    <property type="term" value="F:serine-type D-Ala-D-Ala carboxypeptidase activity"/>
    <property type="evidence" value="ECO:0007669"/>
    <property type="project" value="UniProtKB-EC"/>
</dbReference>
<evidence type="ECO:0000256" key="13">
    <source>
        <dbReference type="ARBA" id="ARBA00023136"/>
    </source>
</evidence>
<feature type="domain" description="Penicillin-binding protein transpeptidase" evidence="20">
    <location>
        <begin position="395"/>
        <end position="632"/>
    </location>
</feature>
<keyword evidence="14" id="KW-0511">Multifunctional enzyme</keyword>
<dbReference type="PANTHER" id="PTHR32282">
    <property type="entry name" value="BINDING PROTEIN TRANSPEPTIDASE, PUTATIVE-RELATED"/>
    <property type="match status" value="1"/>
</dbReference>
<dbReference type="InterPro" id="IPR023346">
    <property type="entry name" value="Lysozyme-like_dom_sf"/>
</dbReference>
<dbReference type="PANTHER" id="PTHR32282:SF32">
    <property type="entry name" value="PENICILLIN-BINDING PROTEIN 2A"/>
    <property type="match status" value="1"/>
</dbReference>
<keyword evidence="7" id="KW-0808">Transferase</keyword>
<dbReference type="Gene3D" id="3.40.710.10">
    <property type="entry name" value="DD-peptidase/beta-lactamase superfamily"/>
    <property type="match status" value="1"/>
</dbReference>
<keyword evidence="8 19" id="KW-0812">Transmembrane</keyword>
<comment type="caution">
    <text evidence="22">The sequence shown here is derived from an EMBL/GenBank/DDBJ whole genome shotgun (WGS) entry which is preliminary data.</text>
</comment>
<dbReference type="Proteomes" id="UP001157946">
    <property type="component" value="Unassembled WGS sequence"/>
</dbReference>
<dbReference type="GO" id="GO:0008360">
    <property type="term" value="P:regulation of cell shape"/>
    <property type="evidence" value="ECO:0007669"/>
    <property type="project" value="UniProtKB-KW"/>
</dbReference>
<gene>
    <name evidence="22" type="ORF">SAMN06265361_102603</name>
</gene>
<protein>
    <submittedName>
        <fullName evidence="22">Penicillin-binding protein</fullName>
    </submittedName>
</protein>
<evidence type="ECO:0000256" key="11">
    <source>
        <dbReference type="ARBA" id="ARBA00022984"/>
    </source>
</evidence>
<evidence type="ECO:0000256" key="19">
    <source>
        <dbReference type="SAM" id="Phobius"/>
    </source>
</evidence>
<dbReference type="SUPFAM" id="SSF53955">
    <property type="entry name" value="Lysozyme-like"/>
    <property type="match status" value="1"/>
</dbReference>
<dbReference type="InterPro" id="IPR001264">
    <property type="entry name" value="Glyco_trans_51"/>
</dbReference>
<sequence>MDKHQMRRSRKSSNTRIFKKILGALYVLFAVALILVAAGIGVGAGIVSAMVKDEPIRTKEDFQKDLDSLFQNSYAYFQTQDGQGQPLRIGAFRNGGDMRKLIQSKNDVSKYLVDAFISVEDRDFYKHKGVVPRSLLRASYQQLAKSEVSTGGSTITQQLVKNVILKDFDKDLERKAKEIILAIRLDAMYEKDEILTYYMNSVFFGNGANKQRLHGVQAAAKGLFNLDPKDLNLAQSAYIAGMVQRPNDYNPFGGEKNLTRGKKRMRLVLDKMLENNKITKEEYNKALSFDIKQSLAKPNKESNGYTNYSYIMYALEEEAAEILMKKDGLDIEKLSQEGKYLATLNHYIEQVLTRGYHIYSTIDKPMYDAINAAASKGLTFHTRTYKGVKEQEQLGAVVLDNRTGSVLAFVPTSNNKGKLNHALDAYRQPGSAIKPLIVYGPAMEEGIISPSTLILDEKYPKADGSGYYENAANKYYGPVTVTKALTYSFNIPAIKTFNKMGHNVGFDYLRKLNIPPHKNDTEAAAIGGQYRGYTVDKITAAFATFANEGRYNSPHLIAKITDANGNTIYEHQAEQKQVFSPQTSYQMIKMLRTVVTQGTGVYIGSRVYGYDLAGKTGTTSDDKDLWFIGSTPNITIGAWGGYDHNFRMSHNDKFTKRAWVNIFKAAAAAAPEYFDKNARFQSPGGLRDNISCLDCGAINDYLSKQKKKEEEEQKQRKPNQPGDNPGNEPGNEPGDEPGDNPGDNPGDGPGDNPGDGPGDNPGGEPGDGNQRPTFPPRPPNRD</sequence>
<feature type="compositionally biased region" description="Pro residues" evidence="18">
    <location>
        <begin position="773"/>
        <end position="782"/>
    </location>
</feature>
<proteinExistence type="inferred from homology"/>
<dbReference type="AlphaFoldDB" id="A0AA45WMJ7"/>
<keyword evidence="11" id="KW-0573">Peptidoglycan synthesis</keyword>
<reference evidence="22" key="1">
    <citation type="submission" date="2017-05" db="EMBL/GenBank/DDBJ databases">
        <authorList>
            <person name="Varghese N."/>
            <person name="Submissions S."/>
        </authorList>
    </citation>
    <scope>NUCLEOTIDE SEQUENCE</scope>
    <source>
        <strain evidence="22">DSM 45262</strain>
    </source>
</reference>
<evidence type="ECO:0000259" key="21">
    <source>
        <dbReference type="Pfam" id="PF00912"/>
    </source>
</evidence>
<feature type="compositionally biased region" description="Gly residues" evidence="18">
    <location>
        <begin position="745"/>
        <end position="766"/>
    </location>
</feature>
<evidence type="ECO:0000256" key="1">
    <source>
        <dbReference type="ARBA" id="ARBA00007090"/>
    </source>
</evidence>
<comment type="catalytic activity">
    <reaction evidence="16">
        <text>Preferential cleavage: (Ac)2-L-Lys-D-Ala-|-D-Ala. Also transpeptidation of peptidyl-alanyl moieties that are N-acyl substituents of D-alanine.</text>
        <dbReference type="EC" id="3.4.16.4"/>
    </reaction>
</comment>
<evidence type="ECO:0000313" key="22">
    <source>
        <dbReference type="EMBL" id="SMP14666.1"/>
    </source>
</evidence>
<dbReference type="GO" id="GO:0006508">
    <property type="term" value="P:proteolysis"/>
    <property type="evidence" value="ECO:0007669"/>
    <property type="project" value="UniProtKB-KW"/>
</dbReference>
<dbReference type="EMBL" id="FXTU01000002">
    <property type="protein sequence ID" value="SMP14666.1"/>
    <property type="molecule type" value="Genomic_DNA"/>
</dbReference>
<evidence type="ECO:0000256" key="12">
    <source>
        <dbReference type="ARBA" id="ARBA00022989"/>
    </source>
</evidence>
<feature type="domain" description="Glycosyl transferase family 51" evidence="21">
    <location>
        <begin position="100"/>
        <end position="272"/>
    </location>
</feature>
<dbReference type="InterPro" id="IPR036950">
    <property type="entry name" value="PBP_transglycosylase"/>
</dbReference>
<evidence type="ECO:0000256" key="5">
    <source>
        <dbReference type="ARBA" id="ARBA00022670"/>
    </source>
</evidence>
<name>A0AA45WMJ7_9BACL</name>
<feature type="compositionally biased region" description="Low complexity" evidence="18">
    <location>
        <begin position="721"/>
        <end position="732"/>
    </location>
</feature>
<dbReference type="GO" id="GO:0071555">
    <property type="term" value="P:cell wall organization"/>
    <property type="evidence" value="ECO:0007669"/>
    <property type="project" value="UniProtKB-KW"/>
</dbReference>
<feature type="region of interest" description="Disordered" evidence="18">
    <location>
        <begin position="706"/>
        <end position="782"/>
    </location>
</feature>
<evidence type="ECO:0000313" key="23">
    <source>
        <dbReference type="Proteomes" id="UP001157946"/>
    </source>
</evidence>
<dbReference type="InterPro" id="IPR050396">
    <property type="entry name" value="Glycosyltr_51/Transpeptidase"/>
</dbReference>
<comment type="catalytic activity">
    <reaction evidence="17">
        <text>[GlcNAc-(1-&gt;4)-Mur2Ac(oyl-L-Ala-gamma-D-Glu-L-Lys-D-Ala-D-Ala)](n)-di-trans,octa-cis-undecaprenyl diphosphate + beta-D-GlcNAc-(1-&gt;4)-Mur2Ac(oyl-L-Ala-gamma-D-Glu-L-Lys-D-Ala-D-Ala)-di-trans,octa-cis-undecaprenyl diphosphate = [GlcNAc-(1-&gt;4)-Mur2Ac(oyl-L-Ala-gamma-D-Glu-L-Lys-D-Ala-D-Ala)](n+1)-di-trans,octa-cis-undecaprenyl diphosphate + di-trans,octa-cis-undecaprenyl diphosphate + H(+)</text>
        <dbReference type="Rhea" id="RHEA:23708"/>
        <dbReference type="Rhea" id="RHEA-COMP:9602"/>
        <dbReference type="Rhea" id="RHEA-COMP:9603"/>
        <dbReference type="ChEBI" id="CHEBI:15378"/>
        <dbReference type="ChEBI" id="CHEBI:58405"/>
        <dbReference type="ChEBI" id="CHEBI:60033"/>
        <dbReference type="ChEBI" id="CHEBI:78435"/>
        <dbReference type="EC" id="2.4.99.28"/>
    </reaction>
</comment>
<evidence type="ECO:0000256" key="3">
    <source>
        <dbReference type="ARBA" id="ARBA00022475"/>
    </source>
</evidence>
<evidence type="ECO:0000256" key="8">
    <source>
        <dbReference type="ARBA" id="ARBA00022692"/>
    </source>
</evidence>
<evidence type="ECO:0000256" key="16">
    <source>
        <dbReference type="ARBA" id="ARBA00034000"/>
    </source>
</evidence>
<dbReference type="Pfam" id="PF00912">
    <property type="entry name" value="Transgly"/>
    <property type="match status" value="1"/>
</dbReference>
<evidence type="ECO:0000256" key="4">
    <source>
        <dbReference type="ARBA" id="ARBA00022645"/>
    </source>
</evidence>
<keyword evidence="6" id="KW-0328">Glycosyltransferase</keyword>
<evidence type="ECO:0000256" key="6">
    <source>
        <dbReference type="ARBA" id="ARBA00022676"/>
    </source>
</evidence>
<keyword evidence="5" id="KW-0645">Protease</keyword>
<evidence type="ECO:0000256" key="15">
    <source>
        <dbReference type="ARBA" id="ARBA00023316"/>
    </source>
</evidence>
<dbReference type="GO" id="GO:0030288">
    <property type="term" value="C:outer membrane-bounded periplasmic space"/>
    <property type="evidence" value="ECO:0007669"/>
    <property type="project" value="TreeGrafter"/>
</dbReference>
<dbReference type="GO" id="GO:0009252">
    <property type="term" value="P:peptidoglycan biosynthetic process"/>
    <property type="evidence" value="ECO:0007669"/>
    <property type="project" value="UniProtKB-KW"/>
</dbReference>
<comment type="similarity">
    <text evidence="2">In the N-terminal section; belongs to the glycosyltransferase 51 family.</text>
</comment>
<keyword evidence="9" id="KW-0378">Hydrolase</keyword>
<keyword evidence="3" id="KW-1003">Cell membrane</keyword>
<dbReference type="GO" id="GO:0008955">
    <property type="term" value="F:peptidoglycan glycosyltransferase activity"/>
    <property type="evidence" value="ECO:0007669"/>
    <property type="project" value="UniProtKB-EC"/>
</dbReference>
<evidence type="ECO:0000256" key="7">
    <source>
        <dbReference type="ARBA" id="ARBA00022679"/>
    </source>
</evidence>
<dbReference type="GO" id="GO:0008658">
    <property type="term" value="F:penicillin binding"/>
    <property type="evidence" value="ECO:0007669"/>
    <property type="project" value="InterPro"/>
</dbReference>
<dbReference type="Pfam" id="PF00905">
    <property type="entry name" value="Transpeptidase"/>
    <property type="match status" value="1"/>
</dbReference>
<comment type="similarity">
    <text evidence="1">In the C-terminal section; belongs to the transpeptidase family.</text>
</comment>
<keyword evidence="15" id="KW-0961">Cell wall biogenesis/degradation</keyword>
<dbReference type="FunFam" id="1.10.3810.10:FF:000001">
    <property type="entry name" value="Penicillin-binding protein 1A"/>
    <property type="match status" value="1"/>
</dbReference>
<evidence type="ECO:0000259" key="20">
    <source>
        <dbReference type="Pfam" id="PF00905"/>
    </source>
</evidence>
<dbReference type="Gene3D" id="1.10.3810.10">
    <property type="entry name" value="Biosynthetic peptidoglycan transglycosylase-like"/>
    <property type="match status" value="1"/>
</dbReference>
<evidence type="ECO:0000256" key="17">
    <source>
        <dbReference type="ARBA" id="ARBA00049902"/>
    </source>
</evidence>
<keyword evidence="10" id="KW-0133">Cell shape</keyword>
<keyword evidence="4" id="KW-0121">Carboxypeptidase</keyword>
<evidence type="ECO:0000256" key="14">
    <source>
        <dbReference type="ARBA" id="ARBA00023268"/>
    </source>
</evidence>
<dbReference type="RefSeq" id="WP_102993153.1">
    <property type="nucleotide sequence ID" value="NZ_FXTU01000002.1"/>
</dbReference>
<keyword evidence="13 19" id="KW-0472">Membrane</keyword>
<dbReference type="InterPro" id="IPR001460">
    <property type="entry name" value="PCN-bd_Tpept"/>
</dbReference>
<feature type="transmembrane region" description="Helical" evidence="19">
    <location>
        <begin position="21"/>
        <end position="51"/>
    </location>
</feature>
<accession>A0AA45WMJ7</accession>
<evidence type="ECO:0000256" key="9">
    <source>
        <dbReference type="ARBA" id="ARBA00022801"/>
    </source>
</evidence>
<dbReference type="SUPFAM" id="SSF56601">
    <property type="entry name" value="beta-lactamase/transpeptidase-like"/>
    <property type="match status" value="1"/>
</dbReference>
<keyword evidence="23" id="KW-1185">Reference proteome</keyword>
<evidence type="ECO:0000256" key="10">
    <source>
        <dbReference type="ARBA" id="ARBA00022960"/>
    </source>
</evidence>
<keyword evidence="12 19" id="KW-1133">Transmembrane helix</keyword>
<organism evidence="22 23">
    <name type="scientific">Laceyella tengchongensis</name>
    <dbReference type="NCBI Taxonomy" id="574699"/>
    <lineage>
        <taxon>Bacteria</taxon>
        <taxon>Bacillati</taxon>
        <taxon>Bacillota</taxon>
        <taxon>Bacilli</taxon>
        <taxon>Bacillales</taxon>
        <taxon>Thermoactinomycetaceae</taxon>
        <taxon>Laceyella</taxon>
    </lineage>
</organism>
<evidence type="ECO:0000256" key="2">
    <source>
        <dbReference type="ARBA" id="ARBA00007739"/>
    </source>
</evidence>
<evidence type="ECO:0000256" key="18">
    <source>
        <dbReference type="SAM" id="MobiDB-lite"/>
    </source>
</evidence>